<feature type="region of interest" description="Disordered" evidence="1">
    <location>
        <begin position="1"/>
        <end position="29"/>
    </location>
</feature>
<feature type="compositionally biased region" description="Polar residues" evidence="1">
    <location>
        <begin position="9"/>
        <end position="18"/>
    </location>
</feature>
<dbReference type="AlphaFoldDB" id="A0AAV9CU81"/>
<gene>
    <name evidence="2" type="ORF">QJS10_CPB17g00571</name>
</gene>
<reference evidence="2" key="2">
    <citation type="submission" date="2023-06" db="EMBL/GenBank/DDBJ databases">
        <authorList>
            <person name="Ma L."/>
            <person name="Liu K.-W."/>
            <person name="Li Z."/>
            <person name="Hsiao Y.-Y."/>
            <person name="Qi Y."/>
            <person name="Fu T."/>
            <person name="Tang G."/>
            <person name="Zhang D."/>
            <person name="Sun W.-H."/>
            <person name="Liu D.-K."/>
            <person name="Li Y."/>
            <person name="Chen G.-Z."/>
            <person name="Liu X.-D."/>
            <person name="Liao X.-Y."/>
            <person name="Jiang Y.-T."/>
            <person name="Yu X."/>
            <person name="Hao Y."/>
            <person name="Huang J."/>
            <person name="Zhao X.-W."/>
            <person name="Ke S."/>
            <person name="Chen Y.-Y."/>
            <person name="Wu W.-L."/>
            <person name="Hsu J.-L."/>
            <person name="Lin Y.-F."/>
            <person name="Huang M.-D."/>
            <person name="Li C.-Y."/>
            <person name="Huang L."/>
            <person name="Wang Z.-W."/>
            <person name="Zhao X."/>
            <person name="Zhong W.-Y."/>
            <person name="Peng D.-H."/>
            <person name="Ahmad S."/>
            <person name="Lan S."/>
            <person name="Zhang J.-S."/>
            <person name="Tsai W.-C."/>
            <person name="Van De Peer Y."/>
            <person name="Liu Z.-J."/>
        </authorList>
    </citation>
    <scope>NUCLEOTIDE SEQUENCE</scope>
    <source>
        <strain evidence="2">CP</strain>
        <tissue evidence="2">Leaves</tissue>
    </source>
</reference>
<name>A0AAV9CU81_ACOCL</name>
<evidence type="ECO:0000313" key="3">
    <source>
        <dbReference type="Proteomes" id="UP001180020"/>
    </source>
</evidence>
<protein>
    <submittedName>
        <fullName evidence="2">Uncharacterized protein</fullName>
    </submittedName>
</protein>
<dbReference type="EMBL" id="JAUJYO010000017">
    <property type="protein sequence ID" value="KAK1292224.1"/>
    <property type="molecule type" value="Genomic_DNA"/>
</dbReference>
<evidence type="ECO:0000313" key="2">
    <source>
        <dbReference type="EMBL" id="KAK1292224.1"/>
    </source>
</evidence>
<proteinExistence type="predicted"/>
<sequence>MRPHVINSDGFNASSSSPAHRIKHGSSSASIFASSSKAEAYGVEEADEEKISYGSRENIKNNF</sequence>
<keyword evidence="3" id="KW-1185">Reference proteome</keyword>
<comment type="caution">
    <text evidence="2">The sequence shown here is derived from an EMBL/GenBank/DDBJ whole genome shotgun (WGS) entry which is preliminary data.</text>
</comment>
<evidence type="ECO:0000256" key="1">
    <source>
        <dbReference type="SAM" id="MobiDB-lite"/>
    </source>
</evidence>
<dbReference type="Proteomes" id="UP001180020">
    <property type="component" value="Unassembled WGS sequence"/>
</dbReference>
<accession>A0AAV9CU81</accession>
<reference evidence="2" key="1">
    <citation type="journal article" date="2023" name="Nat. Commun.">
        <title>Diploid and tetraploid genomes of Acorus and the evolution of monocots.</title>
        <authorList>
            <person name="Ma L."/>
            <person name="Liu K.W."/>
            <person name="Li Z."/>
            <person name="Hsiao Y.Y."/>
            <person name="Qi Y."/>
            <person name="Fu T."/>
            <person name="Tang G.D."/>
            <person name="Zhang D."/>
            <person name="Sun W.H."/>
            <person name="Liu D.K."/>
            <person name="Li Y."/>
            <person name="Chen G.Z."/>
            <person name="Liu X.D."/>
            <person name="Liao X.Y."/>
            <person name="Jiang Y.T."/>
            <person name="Yu X."/>
            <person name="Hao Y."/>
            <person name="Huang J."/>
            <person name="Zhao X.W."/>
            <person name="Ke S."/>
            <person name="Chen Y.Y."/>
            <person name="Wu W.L."/>
            <person name="Hsu J.L."/>
            <person name="Lin Y.F."/>
            <person name="Huang M.D."/>
            <person name="Li C.Y."/>
            <person name="Huang L."/>
            <person name="Wang Z.W."/>
            <person name="Zhao X."/>
            <person name="Zhong W.Y."/>
            <person name="Peng D.H."/>
            <person name="Ahmad S."/>
            <person name="Lan S."/>
            <person name="Zhang J.S."/>
            <person name="Tsai W.C."/>
            <person name="Van de Peer Y."/>
            <person name="Liu Z.J."/>
        </authorList>
    </citation>
    <scope>NUCLEOTIDE SEQUENCE</scope>
    <source>
        <strain evidence="2">CP</strain>
    </source>
</reference>
<organism evidence="2 3">
    <name type="scientific">Acorus calamus</name>
    <name type="common">Sweet flag</name>
    <dbReference type="NCBI Taxonomy" id="4465"/>
    <lineage>
        <taxon>Eukaryota</taxon>
        <taxon>Viridiplantae</taxon>
        <taxon>Streptophyta</taxon>
        <taxon>Embryophyta</taxon>
        <taxon>Tracheophyta</taxon>
        <taxon>Spermatophyta</taxon>
        <taxon>Magnoliopsida</taxon>
        <taxon>Liliopsida</taxon>
        <taxon>Acoraceae</taxon>
        <taxon>Acorus</taxon>
    </lineage>
</organism>
<feature type="region of interest" description="Disordered" evidence="1">
    <location>
        <begin position="43"/>
        <end position="63"/>
    </location>
</feature>